<dbReference type="GO" id="GO:0007166">
    <property type="term" value="P:cell surface receptor signaling pathway"/>
    <property type="evidence" value="ECO:0007669"/>
    <property type="project" value="TreeGrafter"/>
</dbReference>
<dbReference type="EMBL" id="CAJNDS010002663">
    <property type="protein sequence ID" value="CAE7559633.1"/>
    <property type="molecule type" value="Genomic_DNA"/>
</dbReference>
<gene>
    <name evidence="5" type="primary">GAT1</name>
    <name evidence="5" type="ORF">SNAT2548_LOCUS31534</name>
</gene>
<evidence type="ECO:0000256" key="1">
    <source>
        <dbReference type="ARBA" id="ARBA00022729"/>
    </source>
</evidence>
<reference evidence="5" key="1">
    <citation type="submission" date="2021-02" db="EMBL/GenBank/DDBJ databases">
        <authorList>
            <person name="Dougan E. K."/>
            <person name="Rhodes N."/>
            <person name="Thang M."/>
            <person name="Chan C."/>
        </authorList>
    </citation>
    <scope>NUCLEOTIDE SEQUENCE</scope>
</reference>
<proteinExistence type="predicted"/>
<feature type="region of interest" description="Disordered" evidence="4">
    <location>
        <begin position="1"/>
        <end position="44"/>
    </location>
</feature>
<evidence type="ECO:0000256" key="2">
    <source>
        <dbReference type="ARBA" id="ARBA00022737"/>
    </source>
</evidence>
<dbReference type="NCBIfam" id="TIGR02232">
    <property type="entry name" value="myxo_disulf_rpt"/>
    <property type="match status" value="16"/>
</dbReference>
<protein>
    <submittedName>
        <fullName evidence="5">GAT1 protein</fullName>
    </submittedName>
</protein>
<keyword evidence="3" id="KW-1015">Disulfide bond</keyword>
<dbReference type="InterPro" id="IPR043543">
    <property type="entry name" value="PAPPA/PAPPA2"/>
</dbReference>
<keyword evidence="1" id="KW-0732">Signal</keyword>
<accession>A0A812U6U7</accession>
<evidence type="ECO:0000313" key="5">
    <source>
        <dbReference type="EMBL" id="CAE7559633.1"/>
    </source>
</evidence>
<evidence type="ECO:0000256" key="4">
    <source>
        <dbReference type="SAM" id="MobiDB-lite"/>
    </source>
</evidence>
<feature type="compositionally biased region" description="Polar residues" evidence="4">
    <location>
        <begin position="1"/>
        <end position="14"/>
    </location>
</feature>
<dbReference type="GO" id="GO:0005615">
    <property type="term" value="C:extracellular space"/>
    <property type="evidence" value="ECO:0007669"/>
    <property type="project" value="TreeGrafter"/>
</dbReference>
<dbReference type="Pfam" id="PF13948">
    <property type="entry name" value="DUF4215"/>
    <property type="match status" value="12"/>
</dbReference>
<dbReference type="GO" id="GO:0004222">
    <property type="term" value="F:metalloendopeptidase activity"/>
    <property type="evidence" value="ECO:0007669"/>
    <property type="project" value="TreeGrafter"/>
</dbReference>
<evidence type="ECO:0000256" key="3">
    <source>
        <dbReference type="ARBA" id="ARBA00023157"/>
    </source>
</evidence>
<keyword evidence="6" id="KW-1185">Reference proteome</keyword>
<sequence length="1713" mass="178374">MSQKRTSNVEWNQRTIEKEHAEKEQKSRGGVFAPEQKTQSTTHSKTEQVFWTNCLCQAGDGCNNGKVEPSYVCEYQGRLGIETGCVGVVAADTNLAITFTADSCKVVCGDGIRHIVAGEECDDGNLIDGDGCSRDCRIEDGFTCPTRGWPSVLLTPCVPICGDGLRVAGEECDDNNTQSGDGCSPTCQVEIGWFCKRAGAGLGYEVCLQTCLNGAIDPGEDCDDANTFKNDGCANCIIEPGWSCEPIAHRFTSTSSGSYCVPICGDGFRIALGPWAEACDDGNILAGDGCDPSCKVELGWRTKAQATSTELLLESICGDGLVVGSEGCDDGNLDAGDGCSSSCQVERGFACTPEDAMTKPEAAAGPPFAARNRSVCVPVCGDGLVLVGSGEDENCRVEGGYGCGIQTGGTRSVCTPICGDGLLRAPEECDDANDGKGDGCSELCQLEQGYRCWPPGVACRQICGDFLRLEGEECDDGNLLLADGCDSSCHVEVGWTCRSYIHGATNATSVCSPICGDGLIAGAEACDDGNLVPGDGCDGNCQVEVNWVCCDPKPGSSGSGCVPGLAVDRELICGTPTCGNGRRDPGEGCDDANRIAGDGCGQLCQVEPGYACIPMAVQGPGRNVPDICEAVCGDGLLVLGEECDDGNVATGDGCGPNCLLEQQGTSCPPTSDGNGGVCRATCGDGVRGPVEECDDGNAFGGDGCSATCQVERGFTCSGGGLKSMDTCWPICGDGLRVDRGFAPTLAAEKLEGCDTGPVPSRGCDAATCQVRVGWTCARPEGQGMEVCSPVCGDGILVTPIEECDDMNLQPGDGCSPDCKVEAFFECSYDDFWLRSVCSVRCGDGRKHPSEACDDGNAWDEDGCSSSCQPELGFECVGGGLSMPSLCSPICGDGYEVFGEGCDDGNQNPWDGCDQFCQVEDGYHCTRAPKPGQAGASSACLPTCGDGLLNGAEECDESYTPPPGNTTEPQSVPCSKCRLMPEDVCGDFRRGPAEQCDDGNNVSGDGCSESCVVETGWSCSQGPSHLPPGVAPGDACRAICGDGIVVSTEACDDGNLRGDDGCTGDCRVESFFECFLPGAAELLEVPASVLPTRGPSASVCVSTKPPRLVGAHFDEAFVSLELNFDSNVAPLLGEEHAGGVATAVPAFPCEVLLDPLTMVLLGQEPSCWWKSRQSAAVAMGGSLGILPGSAVLLKAGVLRRYTFAKEVAPAQEVKADVPGGFIAPVLWPRPTITGPQMAPACADVTVLSSEYSQGFAGRMAMPPRWAVVAAFNTSAASWDNAEVQRIQRGMEMQFQDSEVYLPRQGVLLSLLDLEYDRSIRVGFIYRVCLRQQNMLDLVGIGCHNLEIVDLPIPNVVTAVPQHPMTLADGRWLQLEVKAELPQDVQDVARSPHRVPQVTAHVELKSGFPDSAIGIIILRSICRPGLFADWQQACVSFGLARNLVALGDAFDLGSAKSSDFCLALRLASLCVLPDLGSAKSSDFCLAPRLADFACALRDLVGGVSGPLSGPQAQKVAELYSPALVPSLVLPRARCGAVGGVWWGGGGGGGGGGGHALALKRGGEGWSVGWSPLNSKKAASGPETWQGEVEVGAEWTCWGPETRWGRNGLAGETWQGKALKRGGEGWSVGGVGGGGGGGDGGGGGGHALEPLKNISKKVASGPETWQGEVGAEWTCWGPETWQGKALKRLVGEGELGQVPGPKKEWGYVNYETISIS</sequence>
<dbReference type="GO" id="GO:0006508">
    <property type="term" value="P:proteolysis"/>
    <property type="evidence" value="ECO:0007669"/>
    <property type="project" value="TreeGrafter"/>
</dbReference>
<evidence type="ECO:0000313" key="6">
    <source>
        <dbReference type="Proteomes" id="UP000604046"/>
    </source>
</evidence>
<dbReference type="Proteomes" id="UP000604046">
    <property type="component" value="Unassembled WGS sequence"/>
</dbReference>
<dbReference type="PANTHER" id="PTHR46130">
    <property type="entry name" value="LAMGL DOMAIN-CONTAINING PROTEIN"/>
    <property type="match status" value="1"/>
</dbReference>
<dbReference type="InterPro" id="IPR011936">
    <property type="entry name" value="Myxo_disulph_rpt"/>
</dbReference>
<name>A0A812U6U7_9DINO</name>
<dbReference type="OrthoDB" id="409374at2759"/>
<dbReference type="PANTHER" id="PTHR46130:SF3">
    <property type="entry name" value="CHROMOSOME UNDETERMINED SCAFFOLD_33, WHOLE GENOME SHOTGUN SEQUENCE"/>
    <property type="match status" value="1"/>
</dbReference>
<organism evidence="5 6">
    <name type="scientific">Symbiodinium natans</name>
    <dbReference type="NCBI Taxonomy" id="878477"/>
    <lineage>
        <taxon>Eukaryota</taxon>
        <taxon>Sar</taxon>
        <taxon>Alveolata</taxon>
        <taxon>Dinophyceae</taxon>
        <taxon>Suessiales</taxon>
        <taxon>Symbiodiniaceae</taxon>
        <taxon>Symbiodinium</taxon>
    </lineage>
</organism>
<keyword evidence="2" id="KW-0677">Repeat</keyword>
<comment type="caution">
    <text evidence="5">The sequence shown here is derived from an EMBL/GenBank/DDBJ whole genome shotgun (WGS) entry which is preliminary data.</text>
</comment>
<feature type="compositionally biased region" description="Basic and acidic residues" evidence="4">
    <location>
        <begin position="15"/>
        <end position="27"/>
    </location>
</feature>